<keyword evidence="7" id="KW-1185">Reference proteome</keyword>
<dbReference type="GO" id="GO:0003677">
    <property type="term" value="F:DNA binding"/>
    <property type="evidence" value="ECO:0007669"/>
    <property type="project" value="UniProtKB-KW"/>
</dbReference>
<dbReference type="PROSITE" id="PS50931">
    <property type="entry name" value="HTH_LYSR"/>
    <property type="match status" value="1"/>
</dbReference>
<feature type="domain" description="HTH lysR-type" evidence="5">
    <location>
        <begin position="8"/>
        <end position="65"/>
    </location>
</feature>
<keyword evidence="3 6" id="KW-0238">DNA-binding</keyword>
<evidence type="ECO:0000256" key="2">
    <source>
        <dbReference type="ARBA" id="ARBA00023015"/>
    </source>
</evidence>
<dbReference type="SUPFAM" id="SSF46785">
    <property type="entry name" value="Winged helix' DNA-binding domain"/>
    <property type="match status" value="1"/>
</dbReference>
<comment type="similarity">
    <text evidence="1">Belongs to the LysR transcriptional regulatory family.</text>
</comment>
<dbReference type="Gene3D" id="3.40.190.10">
    <property type="entry name" value="Periplasmic binding protein-like II"/>
    <property type="match status" value="2"/>
</dbReference>
<dbReference type="Proteomes" id="UP000243719">
    <property type="component" value="Unassembled WGS sequence"/>
</dbReference>
<evidence type="ECO:0000313" key="7">
    <source>
        <dbReference type="Proteomes" id="UP000243719"/>
    </source>
</evidence>
<dbReference type="Pfam" id="PF00126">
    <property type="entry name" value="HTH_1"/>
    <property type="match status" value="1"/>
</dbReference>
<dbReference type="PANTHER" id="PTHR30118:SF15">
    <property type="entry name" value="TRANSCRIPTIONAL REGULATORY PROTEIN"/>
    <property type="match status" value="1"/>
</dbReference>
<organism evidence="6 7">
    <name type="scientific">Chitinasiproducens palmae</name>
    <dbReference type="NCBI Taxonomy" id="1770053"/>
    <lineage>
        <taxon>Bacteria</taxon>
        <taxon>Pseudomonadati</taxon>
        <taxon>Pseudomonadota</taxon>
        <taxon>Betaproteobacteria</taxon>
        <taxon>Burkholderiales</taxon>
        <taxon>Burkholderiaceae</taxon>
        <taxon>Chitinasiproducens</taxon>
    </lineage>
</organism>
<dbReference type="SUPFAM" id="SSF53850">
    <property type="entry name" value="Periplasmic binding protein-like II"/>
    <property type="match status" value="1"/>
</dbReference>
<dbReference type="InterPro" id="IPR036388">
    <property type="entry name" value="WH-like_DNA-bd_sf"/>
</dbReference>
<gene>
    <name evidence="6" type="ORF">SAMN05216551_1023</name>
</gene>
<evidence type="ECO:0000313" key="6">
    <source>
        <dbReference type="EMBL" id="SDV46810.1"/>
    </source>
</evidence>
<dbReference type="AlphaFoldDB" id="A0A1H2PK77"/>
<dbReference type="Gene3D" id="1.10.10.10">
    <property type="entry name" value="Winged helix-like DNA-binding domain superfamily/Winged helix DNA-binding domain"/>
    <property type="match status" value="1"/>
</dbReference>
<dbReference type="STRING" id="1770053.SAMN05216551_1023"/>
<dbReference type="OrthoDB" id="8557381at2"/>
<accession>A0A1H2PK77</accession>
<dbReference type="InterPro" id="IPR050389">
    <property type="entry name" value="LysR-type_TF"/>
</dbReference>
<dbReference type="GO" id="GO:0003700">
    <property type="term" value="F:DNA-binding transcription factor activity"/>
    <property type="evidence" value="ECO:0007669"/>
    <property type="project" value="InterPro"/>
</dbReference>
<evidence type="ECO:0000259" key="5">
    <source>
        <dbReference type="PROSITE" id="PS50931"/>
    </source>
</evidence>
<dbReference type="Pfam" id="PF03466">
    <property type="entry name" value="LysR_substrate"/>
    <property type="match status" value="1"/>
</dbReference>
<sequence>MLNTLRRLDLNLLLTLDALLAEQHVTRAAERLHLSQPTVSTQLAKLRVVFDDPLLLAGPRGMRPTARAEALREPLHAALAALDQAIGGSVPFDPARAEHVWRIAATDYGAASVVLPALPRLRDAAPGARLALRPLRPAEIARQTEQGEIDIALHIAEEAPTGLRFRALFAERYVLAGRRGHPGLRRRPSRAQFCRLEQAIVSADGGFRGVTDAALAALGLARRVVLSVPHFRLLEDALAHSDLVAMLPSRLVRDHPALCVTEAPVDVPGFEMVMLWHERLHRDPAQQWLRERIVASLP</sequence>
<evidence type="ECO:0000256" key="1">
    <source>
        <dbReference type="ARBA" id="ARBA00009437"/>
    </source>
</evidence>
<dbReference type="InterPro" id="IPR005119">
    <property type="entry name" value="LysR_subst-bd"/>
</dbReference>
<keyword evidence="4" id="KW-0804">Transcription</keyword>
<dbReference type="InterPro" id="IPR036390">
    <property type="entry name" value="WH_DNA-bd_sf"/>
</dbReference>
<evidence type="ECO:0000256" key="4">
    <source>
        <dbReference type="ARBA" id="ARBA00023163"/>
    </source>
</evidence>
<dbReference type="PRINTS" id="PR00039">
    <property type="entry name" value="HTHLYSR"/>
</dbReference>
<name>A0A1H2PK77_9BURK</name>
<dbReference type="PANTHER" id="PTHR30118">
    <property type="entry name" value="HTH-TYPE TRANSCRIPTIONAL REGULATOR LEUO-RELATED"/>
    <property type="match status" value="1"/>
</dbReference>
<reference evidence="7" key="1">
    <citation type="submission" date="2016-09" db="EMBL/GenBank/DDBJ databases">
        <authorList>
            <person name="Varghese N."/>
            <person name="Submissions S."/>
        </authorList>
    </citation>
    <scope>NUCLEOTIDE SEQUENCE [LARGE SCALE GENOMIC DNA]</scope>
    <source>
        <strain evidence="7">JS23</strain>
    </source>
</reference>
<protein>
    <submittedName>
        <fullName evidence="6">DNA-binding transcriptional regulator, LysR family</fullName>
    </submittedName>
</protein>
<dbReference type="InterPro" id="IPR000847">
    <property type="entry name" value="LysR_HTH_N"/>
</dbReference>
<keyword evidence="2" id="KW-0805">Transcription regulation</keyword>
<dbReference type="EMBL" id="FNLO01000002">
    <property type="protein sequence ID" value="SDV46810.1"/>
    <property type="molecule type" value="Genomic_DNA"/>
</dbReference>
<proteinExistence type="inferred from homology"/>
<evidence type="ECO:0000256" key="3">
    <source>
        <dbReference type="ARBA" id="ARBA00023125"/>
    </source>
</evidence>